<dbReference type="OrthoDB" id="3800363at2759"/>
<gene>
    <name evidence="2" type="ORF">BDW02DRAFT_578360</name>
</gene>
<dbReference type="EMBL" id="ML975280">
    <property type="protein sequence ID" value="KAF1835919.1"/>
    <property type="molecule type" value="Genomic_DNA"/>
</dbReference>
<feature type="compositionally biased region" description="Low complexity" evidence="1">
    <location>
        <begin position="11"/>
        <end position="24"/>
    </location>
</feature>
<evidence type="ECO:0000256" key="1">
    <source>
        <dbReference type="SAM" id="MobiDB-lite"/>
    </source>
</evidence>
<accession>A0A6A5KJA3</accession>
<feature type="compositionally biased region" description="Polar residues" evidence="1">
    <location>
        <begin position="30"/>
        <end position="39"/>
    </location>
</feature>
<protein>
    <submittedName>
        <fullName evidence="2">Uncharacterized protein</fullName>
    </submittedName>
</protein>
<dbReference type="AlphaFoldDB" id="A0A6A5KJA3"/>
<name>A0A6A5KJA3_9PLEO</name>
<organism evidence="2 3">
    <name type="scientific">Decorospora gaudefroyi</name>
    <dbReference type="NCBI Taxonomy" id="184978"/>
    <lineage>
        <taxon>Eukaryota</taxon>
        <taxon>Fungi</taxon>
        <taxon>Dikarya</taxon>
        <taxon>Ascomycota</taxon>
        <taxon>Pezizomycotina</taxon>
        <taxon>Dothideomycetes</taxon>
        <taxon>Pleosporomycetidae</taxon>
        <taxon>Pleosporales</taxon>
        <taxon>Pleosporineae</taxon>
        <taxon>Pleosporaceae</taxon>
        <taxon>Decorospora</taxon>
    </lineage>
</organism>
<proteinExistence type="predicted"/>
<reference evidence="2" key="1">
    <citation type="submission" date="2020-01" db="EMBL/GenBank/DDBJ databases">
        <authorList>
            <consortium name="DOE Joint Genome Institute"/>
            <person name="Haridas S."/>
            <person name="Albert R."/>
            <person name="Binder M."/>
            <person name="Bloem J."/>
            <person name="Labutti K."/>
            <person name="Salamov A."/>
            <person name="Andreopoulos B."/>
            <person name="Baker S.E."/>
            <person name="Barry K."/>
            <person name="Bills G."/>
            <person name="Bluhm B.H."/>
            <person name="Cannon C."/>
            <person name="Castanera R."/>
            <person name="Culley D.E."/>
            <person name="Daum C."/>
            <person name="Ezra D."/>
            <person name="Gonzalez J.B."/>
            <person name="Henrissat B."/>
            <person name="Kuo A."/>
            <person name="Liang C."/>
            <person name="Lipzen A."/>
            <person name="Lutzoni F."/>
            <person name="Magnuson J."/>
            <person name="Mondo S."/>
            <person name="Nolan M."/>
            <person name="Ohm R."/>
            <person name="Pangilinan J."/>
            <person name="Park H.-J."/>
            <person name="Ramirez L."/>
            <person name="Alfaro M."/>
            <person name="Sun H."/>
            <person name="Tritt A."/>
            <person name="Yoshinaga Y."/>
            <person name="Zwiers L.-H."/>
            <person name="Turgeon B.G."/>
            <person name="Goodwin S.B."/>
            <person name="Spatafora J.W."/>
            <person name="Crous P.W."/>
            <person name="Grigoriev I.V."/>
        </authorList>
    </citation>
    <scope>NUCLEOTIDE SEQUENCE</scope>
    <source>
        <strain evidence="2">P77</strain>
    </source>
</reference>
<dbReference type="Proteomes" id="UP000800040">
    <property type="component" value="Unassembled WGS sequence"/>
</dbReference>
<keyword evidence="3" id="KW-1185">Reference proteome</keyword>
<feature type="region of interest" description="Disordered" evidence="1">
    <location>
        <begin position="1"/>
        <end position="81"/>
    </location>
</feature>
<evidence type="ECO:0000313" key="3">
    <source>
        <dbReference type="Proteomes" id="UP000800040"/>
    </source>
</evidence>
<sequence>MKIVNSLKRISSPSPRAASPVRSPLHGSFKRNTSVTSAPSLGKAAVESATARESNAHAGANETESATVPAVDPLPQHDDVHVGPYGVEAPLDWTYIVIVSEVTVAVQVESDGEKGTFERGGGG</sequence>
<evidence type="ECO:0000313" key="2">
    <source>
        <dbReference type="EMBL" id="KAF1835919.1"/>
    </source>
</evidence>